<feature type="non-terminal residue" evidence="2">
    <location>
        <position position="71"/>
    </location>
</feature>
<feature type="region of interest" description="Disordered" evidence="1">
    <location>
        <begin position="50"/>
        <end position="71"/>
    </location>
</feature>
<name>A0A6J4Q268_9ACTN</name>
<reference evidence="2" key="1">
    <citation type="submission" date="2020-02" db="EMBL/GenBank/DDBJ databases">
        <authorList>
            <person name="Meier V. D."/>
        </authorList>
    </citation>
    <scope>NUCLEOTIDE SEQUENCE</scope>
    <source>
        <strain evidence="2">AVDCRST_MAG80</strain>
    </source>
</reference>
<proteinExistence type="predicted"/>
<evidence type="ECO:0000313" key="2">
    <source>
        <dbReference type="EMBL" id="CAA9432532.1"/>
    </source>
</evidence>
<dbReference type="AlphaFoldDB" id="A0A6J4Q268"/>
<evidence type="ECO:0000256" key="1">
    <source>
        <dbReference type="SAM" id="MobiDB-lite"/>
    </source>
</evidence>
<sequence length="71" mass="7925">GPEKKIGGCERTRPVVEGRLAGARRRADRRRAIGVRGRRDGVEHLAFLPLRTPGHPEESGRSVRCRRATEV</sequence>
<dbReference type="EMBL" id="CADCVC010000057">
    <property type="protein sequence ID" value="CAA9432532.1"/>
    <property type="molecule type" value="Genomic_DNA"/>
</dbReference>
<feature type="compositionally biased region" description="Basic and acidic residues" evidence="1">
    <location>
        <begin position="54"/>
        <end position="71"/>
    </location>
</feature>
<organism evidence="2">
    <name type="scientific">uncultured Rubrobacteraceae bacterium</name>
    <dbReference type="NCBI Taxonomy" id="349277"/>
    <lineage>
        <taxon>Bacteria</taxon>
        <taxon>Bacillati</taxon>
        <taxon>Actinomycetota</taxon>
        <taxon>Rubrobacteria</taxon>
        <taxon>Rubrobacterales</taxon>
        <taxon>Rubrobacteraceae</taxon>
        <taxon>environmental samples</taxon>
    </lineage>
</organism>
<accession>A0A6J4Q268</accession>
<protein>
    <submittedName>
        <fullName evidence="2">Uncharacterized protein</fullName>
    </submittedName>
</protein>
<gene>
    <name evidence="2" type="ORF">AVDCRST_MAG80-683</name>
</gene>
<feature type="non-terminal residue" evidence="2">
    <location>
        <position position="1"/>
    </location>
</feature>